<dbReference type="GO" id="GO:0003677">
    <property type="term" value="F:DNA binding"/>
    <property type="evidence" value="ECO:0007669"/>
    <property type="project" value="UniProtKB-UniRule"/>
</dbReference>
<dbReference type="InterPro" id="IPR044068">
    <property type="entry name" value="CB"/>
</dbReference>
<dbReference type="Gene3D" id="1.10.150.130">
    <property type="match status" value="1"/>
</dbReference>
<dbReference type="GO" id="GO:0015074">
    <property type="term" value="P:DNA integration"/>
    <property type="evidence" value="ECO:0007669"/>
    <property type="project" value="UniProtKB-KW"/>
</dbReference>
<accession>A0A6M1PJJ5</accession>
<evidence type="ECO:0000256" key="3">
    <source>
        <dbReference type="ARBA" id="ARBA00023125"/>
    </source>
</evidence>
<dbReference type="InterPro" id="IPR004107">
    <property type="entry name" value="Integrase_SAM-like_N"/>
</dbReference>
<dbReference type="InterPro" id="IPR011010">
    <property type="entry name" value="DNA_brk_join_enz"/>
</dbReference>
<dbReference type="SUPFAM" id="SSF56349">
    <property type="entry name" value="DNA breaking-rejoining enzymes"/>
    <property type="match status" value="1"/>
</dbReference>
<gene>
    <name evidence="8" type="ORF">G5B47_13215</name>
</gene>
<dbReference type="InterPro" id="IPR010998">
    <property type="entry name" value="Integrase_recombinase_N"/>
</dbReference>
<evidence type="ECO:0000313" key="8">
    <source>
        <dbReference type="EMBL" id="NGM83376.1"/>
    </source>
</evidence>
<dbReference type="PROSITE" id="PS51900">
    <property type="entry name" value="CB"/>
    <property type="match status" value="1"/>
</dbReference>
<keyword evidence="2" id="KW-0229">DNA integration</keyword>
<evidence type="ECO:0000313" key="9">
    <source>
        <dbReference type="Proteomes" id="UP000480151"/>
    </source>
</evidence>
<protein>
    <submittedName>
        <fullName evidence="8">Site-specific integrase</fullName>
    </submittedName>
</protein>
<feature type="domain" description="Core-binding (CB)" evidence="7">
    <location>
        <begin position="70"/>
        <end position="152"/>
    </location>
</feature>
<name>A0A6M1PJJ5_9BACL</name>
<feature type="domain" description="Tyr recombinase" evidence="6">
    <location>
        <begin position="174"/>
        <end position="372"/>
    </location>
</feature>
<evidence type="ECO:0000256" key="5">
    <source>
        <dbReference type="PROSITE-ProRule" id="PRU01248"/>
    </source>
</evidence>
<dbReference type="PROSITE" id="PS51898">
    <property type="entry name" value="TYR_RECOMBINASE"/>
    <property type="match status" value="1"/>
</dbReference>
<reference evidence="8 9" key="1">
    <citation type="submission" date="2020-02" db="EMBL/GenBank/DDBJ databases">
        <authorList>
            <person name="Gao J."/>
            <person name="Sun J."/>
        </authorList>
    </citation>
    <scope>NUCLEOTIDE SEQUENCE [LARGE SCALE GENOMIC DNA]</scope>
    <source>
        <strain evidence="8 9">7124</strain>
    </source>
</reference>
<evidence type="ECO:0000256" key="1">
    <source>
        <dbReference type="ARBA" id="ARBA00008857"/>
    </source>
</evidence>
<dbReference type="Gene3D" id="1.10.443.10">
    <property type="entry name" value="Intergrase catalytic core"/>
    <property type="match status" value="1"/>
</dbReference>
<dbReference type="Proteomes" id="UP000480151">
    <property type="component" value="Unassembled WGS sequence"/>
</dbReference>
<evidence type="ECO:0000256" key="2">
    <source>
        <dbReference type="ARBA" id="ARBA00022908"/>
    </source>
</evidence>
<dbReference type="InterPro" id="IPR002104">
    <property type="entry name" value="Integrase_catalytic"/>
</dbReference>
<keyword evidence="4" id="KW-0233">DNA recombination</keyword>
<dbReference type="PANTHER" id="PTHR30349:SF64">
    <property type="entry name" value="PROPHAGE INTEGRASE INTD-RELATED"/>
    <property type="match status" value="1"/>
</dbReference>
<dbReference type="CDD" id="cd01189">
    <property type="entry name" value="INT_ICEBs1_C_like"/>
    <property type="match status" value="1"/>
</dbReference>
<evidence type="ECO:0000256" key="4">
    <source>
        <dbReference type="ARBA" id="ARBA00023172"/>
    </source>
</evidence>
<dbReference type="PANTHER" id="PTHR30349">
    <property type="entry name" value="PHAGE INTEGRASE-RELATED"/>
    <property type="match status" value="1"/>
</dbReference>
<dbReference type="Pfam" id="PF00589">
    <property type="entry name" value="Phage_integrase"/>
    <property type="match status" value="1"/>
</dbReference>
<evidence type="ECO:0000259" key="6">
    <source>
        <dbReference type="PROSITE" id="PS51898"/>
    </source>
</evidence>
<dbReference type="InterPro" id="IPR013762">
    <property type="entry name" value="Integrase-like_cat_sf"/>
</dbReference>
<dbReference type="AlphaFoldDB" id="A0A6M1PJJ5"/>
<evidence type="ECO:0000259" key="7">
    <source>
        <dbReference type="PROSITE" id="PS51900"/>
    </source>
</evidence>
<comment type="similarity">
    <text evidence="1">Belongs to the 'phage' integrase family.</text>
</comment>
<sequence>MTVAGYVGKYFVKKENKELWFYTLTLGKDANGKRIQKKKRGFKNEREAKKALRDAQVQADKGSYYEPSKMTYGEFLKEWFRGKSANYSDQTTKSTESYIRLHIMPQLGQYPLSKLNVLIIERFMNDLRAKGLAEGTIKRIYNVVTASLNSAERKDIIPRNVATRIDNKPKGGKKDMEVWTAEEVKLFLNTVRREEVRYYEAFHLALATGMRQGEILGLRWRDVDLERGIVSVRQTLSHDGKTLRPGAKTTTSVRTISIDPDTVSMLDKWRRRQQLEKSYAGAMYEDNDLVVCTTVGTPTTPRNLSRTWYSMLKKSELHPITFHDLRHTHASLLLKNNVHPKIVSERLGHASIQITLDLYSHLFPNMQEEAAHALGEQLFRT</sequence>
<dbReference type="InterPro" id="IPR028259">
    <property type="entry name" value="AP2-like_int_N"/>
</dbReference>
<dbReference type="Pfam" id="PF14657">
    <property type="entry name" value="Arm-DNA-bind_4"/>
    <property type="match status" value="1"/>
</dbReference>
<dbReference type="GO" id="GO:0006310">
    <property type="term" value="P:DNA recombination"/>
    <property type="evidence" value="ECO:0007669"/>
    <property type="project" value="UniProtKB-KW"/>
</dbReference>
<dbReference type="EMBL" id="JAAKGU010000005">
    <property type="protein sequence ID" value="NGM83376.1"/>
    <property type="molecule type" value="Genomic_DNA"/>
</dbReference>
<proteinExistence type="inferred from homology"/>
<dbReference type="Pfam" id="PF14659">
    <property type="entry name" value="Phage_int_SAM_3"/>
    <property type="match status" value="1"/>
</dbReference>
<comment type="caution">
    <text evidence="8">The sequence shown here is derived from an EMBL/GenBank/DDBJ whole genome shotgun (WGS) entry which is preliminary data.</text>
</comment>
<keyword evidence="9" id="KW-1185">Reference proteome</keyword>
<organism evidence="8 9">
    <name type="scientific">Paenibacillus apii</name>
    <dbReference type="NCBI Taxonomy" id="1850370"/>
    <lineage>
        <taxon>Bacteria</taxon>
        <taxon>Bacillati</taxon>
        <taxon>Bacillota</taxon>
        <taxon>Bacilli</taxon>
        <taxon>Bacillales</taxon>
        <taxon>Paenibacillaceae</taxon>
        <taxon>Paenibacillus</taxon>
    </lineage>
</organism>
<keyword evidence="3 5" id="KW-0238">DNA-binding</keyword>
<dbReference type="InterPro" id="IPR050090">
    <property type="entry name" value="Tyrosine_recombinase_XerCD"/>
</dbReference>